<dbReference type="SUPFAM" id="SSF51726">
    <property type="entry name" value="UROD/MetE-like"/>
    <property type="match status" value="1"/>
</dbReference>
<dbReference type="InterPro" id="IPR038071">
    <property type="entry name" value="UROD/MetE-like_sf"/>
</dbReference>
<comment type="caution">
    <text evidence="2">The sequence shown here is derived from an EMBL/GenBank/DDBJ whole genome shotgun (WGS) entry which is preliminary data.</text>
</comment>
<dbReference type="PANTHER" id="PTHR47099">
    <property type="entry name" value="METHYLCOBAMIDE:COM METHYLTRANSFERASE MTBA"/>
    <property type="match status" value="1"/>
</dbReference>
<dbReference type="Gene3D" id="3.20.20.210">
    <property type="match status" value="1"/>
</dbReference>
<dbReference type="GO" id="GO:0006779">
    <property type="term" value="P:porphyrin-containing compound biosynthetic process"/>
    <property type="evidence" value="ECO:0007669"/>
    <property type="project" value="InterPro"/>
</dbReference>
<dbReference type="GO" id="GO:0004853">
    <property type="term" value="F:uroporphyrinogen decarboxylase activity"/>
    <property type="evidence" value="ECO:0007669"/>
    <property type="project" value="InterPro"/>
</dbReference>
<dbReference type="PANTHER" id="PTHR47099:SF1">
    <property type="entry name" value="METHYLCOBAMIDE:COM METHYLTRANSFERASE MTBA"/>
    <property type="match status" value="1"/>
</dbReference>
<dbReference type="InterPro" id="IPR052024">
    <property type="entry name" value="Methanogen_methyltrans"/>
</dbReference>
<dbReference type="Pfam" id="PF01208">
    <property type="entry name" value="URO-D"/>
    <property type="match status" value="1"/>
</dbReference>
<dbReference type="EMBL" id="PCRF01000081">
    <property type="protein sequence ID" value="PIP16516.1"/>
    <property type="molecule type" value="Genomic_DNA"/>
</dbReference>
<organism evidence="2 3">
    <name type="scientific">bacterium (Candidatus Ratteibacteria) CG23_combo_of_CG06-09_8_20_14_all_48_7</name>
    <dbReference type="NCBI Taxonomy" id="2014292"/>
    <lineage>
        <taxon>Bacteria</taxon>
        <taxon>Candidatus Ratteibacteria</taxon>
    </lineage>
</organism>
<gene>
    <name evidence="2" type="ORF">COX46_01780</name>
</gene>
<proteinExistence type="predicted"/>
<sequence>MIEGELVSNMTSRERVEKAIRFQQADRVPIDLGGMKASGIAVSAYNRLKRHLGLSSRTKVLDPRFMIAVVEEEIRRRFHIDVIPIEVESALWWAEAEEKWVPKRLFDSSEVFFPPATKIKEEANGDWILCNPDGSPTSYRMPKSGFYFDDTRFDRGDSKFNPKDFNPTATIPDEHLRILARHGKYLHENTDYAILGWGFGVCFLGLSLITTRADNVTLGRPTEWLAMLMTEKDTCHEMMDKSVESSIKCLRLINEAVGDYCFAWGIAADDSGTQRGEFINPDLWVEMMKPHYKKLCDWIHRNTRMKTFFHCCGSIYHLIPHLIDVGVDILNPIQTSAVGMESNRLKEEFGNRLVFWGGGCDTQQILTTATPEEVRQHVKERLKTFTPGGGYIFNQIHNIQANVPPENIAAMLDAAYEYGWY</sequence>
<feature type="domain" description="Uroporphyrinogen decarboxylase (URO-D)" evidence="1">
    <location>
        <begin position="222"/>
        <end position="418"/>
    </location>
</feature>
<accession>A0A2G9YBA8</accession>
<evidence type="ECO:0000313" key="2">
    <source>
        <dbReference type="EMBL" id="PIP16516.1"/>
    </source>
</evidence>
<dbReference type="Proteomes" id="UP000230392">
    <property type="component" value="Unassembled WGS sequence"/>
</dbReference>
<dbReference type="InterPro" id="IPR000257">
    <property type="entry name" value="Uroporphyrinogen_deCOase"/>
</dbReference>
<protein>
    <recommendedName>
        <fullName evidence="1">Uroporphyrinogen decarboxylase (URO-D) domain-containing protein</fullName>
    </recommendedName>
</protein>
<evidence type="ECO:0000313" key="3">
    <source>
        <dbReference type="Proteomes" id="UP000230392"/>
    </source>
</evidence>
<evidence type="ECO:0000259" key="1">
    <source>
        <dbReference type="Pfam" id="PF01208"/>
    </source>
</evidence>
<name>A0A2G9YBA8_9BACT</name>
<reference evidence="2 3" key="1">
    <citation type="submission" date="2017-09" db="EMBL/GenBank/DDBJ databases">
        <title>Depth-based differentiation of microbial function through sediment-hosted aquifers and enrichment of novel symbionts in the deep terrestrial subsurface.</title>
        <authorList>
            <person name="Probst A.J."/>
            <person name="Ladd B."/>
            <person name="Jarett J.K."/>
            <person name="Geller-Mcgrath D.E."/>
            <person name="Sieber C.M."/>
            <person name="Emerson J.B."/>
            <person name="Anantharaman K."/>
            <person name="Thomas B.C."/>
            <person name="Malmstrom R."/>
            <person name="Stieglmeier M."/>
            <person name="Klingl A."/>
            <person name="Woyke T."/>
            <person name="Ryan C.M."/>
            <person name="Banfield J.F."/>
        </authorList>
    </citation>
    <scope>NUCLEOTIDE SEQUENCE [LARGE SCALE GENOMIC DNA]</scope>
    <source>
        <strain evidence="2">CG23_combo_of_CG06-09_8_20_14_all_48_7</strain>
    </source>
</reference>
<dbReference type="AlphaFoldDB" id="A0A2G9YBA8"/>